<feature type="domain" description="Response regulatory" evidence="2">
    <location>
        <begin position="6"/>
        <end position="125"/>
    </location>
</feature>
<accession>A0A178M7W3</accession>
<evidence type="ECO:0000313" key="4">
    <source>
        <dbReference type="Proteomes" id="UP000078428"/>
    </source>
</evidence>
<dbReference type="SUPFAM" id="SSF52172">
    <property type="entry name" value="CheY-like"/>
    <property type="match status" value="1"/>
</dbReference>
<proteinExistence type="predicted"/>
<dbReference type="SMART" id="SM00448">
    <property type="entry name" value="REC"/>
    <property type="match status" value="1"/>
</dbReference>
<sequence>MDITHKVLLVEDQIADATLIKIALAEAAPATEIDHVVDGVAALEYLNANPRPDLVMMDINMPRMNGLECIRRLRADERFVTLPVVMLTTSKAEKDIKASYAAGANSYVTKPVGLDEMIAALKVADEWWFHTVLLDRGDPVQD</sequence>
<gene>
    <name evidence="3" type="ORF">A6A04_08455</name>
</gene>
<evidence type="ECO:0000259" key="2">
    <source>
        <dbReference type="PROSITE" id="PS50110"/>
    </source>
</evidence>
<dbReference type="GO" id="GO:0000160">
    <property type="term" value="P:phosphorelay signal transduction system"/>
    <property type="evidence" value="ECO:0007669"/>
    <property type="project" value="InterPro"/>
</dbReference>
<dbReference type="Pfam" id="PF00072">
    <property type="entry name" value="Response_reg"/>
    <property type="match status" value="1"/>
</dbReference>
<dbReference type="PANTHER" id="PTHR44520">
    <property type="entry name" value="RESPONSE REGULATOR RCP1-RELATED"/>
    <property type="match status" value="1"/>
</dbReference>
<keyword evidence="1" id="KW-0597">Phosphoprotein</keyword>
<evidence type="ECO:0000256" key="1">
    <source>
        <dbReference type="PROSITE-ProRule" id="PRU00169"/>
    </source>
</evidence>
<dbReference type="InterPro" id="IPR011006">
    <property type="entry name" value="CheY-like_superfamily"/>
</dbReference>
<dbReference type="OrthoDB" id="9793549at2"/>
<dbReference type="CDD" id="cd17557">
    <property type="entry name" value="REC_Rcp-like"/>
    <property type="match status" value="1"/>
</dbReference>
<dbReference type="Gene3D" id="3.40.50.2300">
    <property type="match status" value="1"/>
</dbReference>
<protein>
    <recommendedName>
        <fullName evidence="2">Response regulatory domain-containing protein</fullName>
    </recommendedName>
</protein>
<name>A0A178M7W3_9PROT</name>
<dbReference type="EMBL" id="LWQT01000109">
    <property type="protein sequence ID" value="OAN44832.1"/>
    <property type="molecule type" value="Genomic_DNA"/>
</dbReference>
<organism evidence="3 4">
    <name type="scientific">Paramagnetospirillum marisnigri</name>
    <dbReference type="NCBI Taxonomy" id="1285242"/>
    <lineage>
        <taxon>Bacteria</taxon>
        <taxon>Pseudomonadati</taxon>
        <taxon>Pseudomonadota</taxon>
        <taxon>Alphaproteobacteria</taxon>
        <taxon>Rhodospirillales</taxon>
        <taxon>Magnetospirillaceae</taxon>
        <taxon>Paramagnetospirillum</taxon>
    </lineage>
</organism>
<reference evidence="3 4" key="1">
    <citation type="submission" date="2016-04" db="EMBL/GenBank/DDBJ databases">
        <title>Draft genome sequence of freshwater magnetotactic bacteria Magnetospirillum marisnigri SP-1 and Magnetospirillum moscoviense BB-1.</title>
        <authorList>
            <person name="Koziaeva V."/>
            <person name="Dziuba M.V."/>
            <person name="Ivanov T.M."/>
            <person name="Kuznetsov B."/>
            <person name="Grouzdev D.S."/>
        </authorList>
    </citation>
    <scope>NUCLEOTIDE SEQUENCE [LARGE SCALE GENOMIC DNA]</scope>
    <source>
        <strain evidence="3 4">SP-1</strain>
    </source>
</reference>
<keyword evidence="4" id="KW-1185">Reference proteome</keyword>
<evidence type="ECO:0000313" key="3">
    <source>
        <dbReference type="EMBL" id="OAN44832.1"/>
    </source>
</evidence>
<dbReference type="RefSeq" id="WP_068495670.1">
    <property type="nucleotide sequence ID" value="NZ_LWQT01000109.1"/>
</dbReference>
<feature type="modified residue" description="4-aspartylphosphate" evidence="1">
    <location>
        <position position="58"/>
    </location>
</feature>
<dbReference type="InterPro" id="IPR001789">
    <property type="entry name" value="Sig_transdc_resp-reg_receiver"/>
</dbReference>
<dbReference type="Proteomes" id="UP000078428">
    <property type="component" value="Unassembled WGS sequence"/>
</dbReference>
<dbReference type="STRING" id="1285242.A6A04_08455"/>
<dbReference type="InterPro" id="IPR052893">
    <property type="entry name" value="TCS_response_regulator"/>
</dbReference>
<dbReference type="PROSITE" id="PS50110">
    <property type="entry name" value="RESPONSE_REGULATORY"/>
    <property type="match status" value="1"/>
</dbReference>
<comment type="caution">
    <text evidence="3">The sequence shown here is derived from an EMBL/GenBank/DDBJ whole genome shotgun (WGS) entry which is preliminary data.</text>
</comment>
<dbReference type="AlphaFoldDB" id="A0A178M7W3"/>